<dbReference type="EMBL" id="FMIA01000002">
    <property type="protein sequence ID" value="SCL64564.1"/>
    <property type="molecule type" value="Genomic_DNA"/>
</dbReference>
<accession>A0A1C6VEV6</accession>
<dbReference type="STRING" id="683228.GA0070617_5503"/>
<name>A0A1C6VEV6_9ACTN</name>
<proteinExistence type="predicted"/>
<sequence length="133" mass="13606">MSRRDLVSSLGGAVTLAPAARTAAATGTAVDLNGYEMAAVLLISGTITDGTGYVWEIQHSDDNSTWTAVPDDELVGAEPTFGAADDNAVRKIGYRGRRRYLRASIASVTGSPSTGGVLGAVVLRAGARVAPVS</sequence>
<protein>
    <submittedName>
        <fullName evidence="1">Uncharacterized protein</fullName>
    </submittedName>
</protein>
<dbReference type="OrthoDB" id="4211143at2"/>
<gene>
    <name evidence="1" type="ORF">GA0070617_5503</name>
</gene>
<dbReference type="Proteomes" id="UP000198937">
    <property type="component" value="Unassembled WGS sequence"/>
</dbReference>
<dbReference type="RefSeq" id="WP_091444875.1">
    <property type="nucleotide sequence ID" value="NZ_BMMJ01000007.1"/>
</dbReference>
<dbReference type="AlphaFoldDB" id="A0A1C6VEV6"/>
<reference evidence="1 2" key="1">
    <citation type="submission" date="2016-06" db="EMBL/GenBank/DDBJ databases">
        <authorList>
            <person name="Kjaerup R.B."/>
            <person name="Dalgaard T.S."/>
            <person name="Juul-Madsen H.R."/>
        </authorList>
    </citation>
    <scope>NUCLEOTIDE SEQUENCE [LARGE SCALE GENOMIC DNA]</scope>
    <source>
        <strain evidence="1 2">DSM 45577</strain>
    </source>
</reference>
<organism evidence="1 2">
    <name type="scientific">Micromonospora yangpuensis</name>
    <dbReference type="NCBI Taxonomy" id="683228"/>
    <lineage>
        <taxon>Bacteria</taxon>
        <taxon>Bacillati</taxon>
        <taxon>Actinomycetota</taxon>
        <taxon>Actinomycetes</taxon>
        <taxon>Micromonosporales</taxon>
        <taxon>Micromonosporaceae</taxon>
        <taxon>Micromonospora</taxon>
    </lineage>
</organism>
<keyword evidence="2" id="KW-1185">Reference proteome</keyword>
<evidence type="ECO:0000313" key="1">
    <source>
        <dbReference type="EMBL" id="SCL64564.1"/>
    </source>
</evidence>
<evidence type="ECO:0000313" key="2">
    <source>
        <dbReference type="Proteomes" id="UP000198937"/>
    </source>
</evidence>